<accession>A0A512MGC8</accession>
<dbReference type="Pfam" id="PF13432">
    <property type="entry name" value="TPR_16"/>
    <property type="match status" value="3"/>
</dbReference>
<sequence>MFVMRHSFCAALILASGATLVLGQAPPPAKPPVPGAPAAPAAPGALAGGALSIQAETEALMNAALGLFQEGKYQEALAKIAEVEKNVSGKPFPQVLFVKGASYFNLNDYPNAITSLEAYQTSFADGEYINPVRMALGRSYINKGEPDKGIEILKALVGTAPAMKAEAGLFVAEALKKQGKNDDAIAILTSVLTDGTRSAEGIQAAMMAADLYVAKGELDKAAELMDKVKGFATGGDNVAQMNNIYLKLGDQMLEKKSFREALGAYQLVRRQSEITRVQKDLIAKIEQSLKNPGKGPIRGTKEELEEKLKTNNSLLEEIEKRSDYDASLYYRLGRCYFEMARLWEAILAFDVIVKDFKEFPQRDRCMFGMIIAQAQLKRVNAARNLCEKYINDFPDGADLGTVSEMFGMLAYENGQMDQAVQAFHKAEGFPKADKERLRFLRGNVLFEMQRFDDARTTFELLVNEFPETAYKDDALYRVALIYFYQNDSINTTKALKTYMKENPKGQYVIDARYRLAFIKFQAREMDDAMKDLEGIAKDAPNDPNIGQVYALLGDGYNQKQDYEKALENFAQAVDKAKSDDVLTYAMDQATDLYASMGKWKELGDMWDKYLKTHKDNEEQELKAVLWISRARVKENKMDEARKLLSDAIKPKIPNPSNEQVEGLIQQLVTLVAPKRRAAPRPATPAPAADAAKGAAADAKGATAAPAPAPAAAAAAPATPAPAPVATFEEVEKQLEALLTPAEAAMNGTAQMRILFAKAWLAKTMREPEKAEKFFTIIIEVAKAEDLSPMLLATVGDNARKKGDLDKAMACYNRLNEFFKDTEYADGAAVGLAEIAFEKNEYDKSLELFRKAMVDYAGSSRLLDATRGEAKALYKLKKYDDAKKIYENILNTKEWRGEAHAEALFMQGEMLMDQNKPGEAVSFYQRVVIAHQKWKPILAKAYVQGAKAFIKLNRPQEPPDRPNSDKEAAKLMLIEMTKRQDMQTLPELKEAQKLLATL</sequence>
<gene>
    <name evidence="7" type="ORF">BGE01nite_50840</name>
</gene>
<evidence type="ECO:0000313" key="7">
    <source>
        <dbReference type="EMBL" id="GEP45793.1"/>
    </source>
</evidence>
<feature type="repeat" description="TPR" evidence="3">
    <location>
        <begin position="546"/>
        <end position="579"/>
    </location>
</feature>
<keyword evidence="2 3" id="KW-0802">TPR repeat</keyword>
<keyword evidence="5" id="KW-0732">Signal</keyword>
<dbReference type="PROSITE" id="PS50005">
    <property type="entry name" value="TPR"/>
    <property type="match status" value="1"/>
</dbReference>
<dbReference type="OrthoDB" id="9762205at2"/>
<dbReference type="AlphaFoldDB" id="A0A512MGC8"/>
<keyword evidence="1" id="KW-0677">Repeat</keyword>
<dbReference type="InterPro" id="IPR018704">
    <property type="entry name" value="SecYEG/CpoB_TPR"/>
</dbReference>
<evidence type="ECO:0000313" key="8">
    <source>
        <dbReference type="Proteomes" id="UP000321577"/>
    </source>
</evidence>
<dbReference type="EMBL" id="BKAG01000059">
    <property type="protein sequence ID" value="GEP45793.1"/>
    <property type="molecule type" value="Genomic_DNA"/>
</dbReference>
<proteinExistence type="predicted"/>
<feature type="signal peptide" evidence="5">
    <location>
        <begin position="1"/>
        <end position="21"/>
    </location>
</feature>
<dbReference type="InterPro" id="IPR019734">
    <property type="entry name" value="TPR_rpt"/>
</dbReference>
<dbReference type="InterPro" id="IPR011990">
    <property type="entry name" value="TPR-like_helical_dom_sf"/>
</dbReference>
<feature type="compositionally biased region" description="Low complexity" evidence="4">
    <location>
        <begin position="685"/>
        <end position="694"/>
    </location>
</feature>
<organism evidence="7 8">
    <name type="scientific">Brevifollis gellanilyticus</name>
    <dbReference type="NCBI Taxonomy" id="748831"/>
    <lineage>
        <taxon>Bacteria</taxon>
        <taxon>Pseudomonadati</taxon>
        <taxon>Verrucomicrobiota</taxon>
        <taxon>Verrucomicrobiia</taxon>
        <taxon>Verrucomicrobiales</taxon>
        <taxon>Verrucomicrobiaceae</taxon>
    </lineage>
</organism>
<evidence type="ECO:0000256" key="3">
    <source>
        <dbReference type="PROSITE-ProRule" id="PRU00339"/>
    </source>
</evidence>
<dbReference type="PANTHER" id="PTHR44943:SF8">
    <property type="entry name" value="TPR REPEAT-CONTAINING PROTEIN MJ0263"/>
    <property type="match status" value="1"/>
</dbReference>
<keyword evidence="8" id="KW-1185">Reference proteome</keyword>
<dbReference type="Pfam" id="PF09976">
    <property type="entry name" value="TPR_21"/>
    <property type="match status" value="1"/>
</dbReference>
<evidence type="ECO:0000256" key="2">
    <source>
        <dbReference type="ARBA" id="ARBA00022803"/>
    </source>
</evidence>
<feature type="domain" description="Ancillary SecYEG translocon subunit/Cell division coordinator CpoB TPR" evidence="6">
    <location>
        <begin position="434"/>
        <end position="579"/>
    </location>
</feature>
<evidence type="ECO:0000259" key="6">
    <source>
        <dbReference type="Pfam" id="PF09976"/>
    </source>
</evidence>
<dbReference type="Gene3D" id="1.25.40.10">
    <property type="entry name" value="Tetratricopeptide repeat domain"/>
    <property type="match status" value="7"/>
</dbReference>
<evidence type="ECO:0000256" key="4">
    <source>
        <dbReference type="SAM" id="MobiDB-lite"/>
    </source>
</evidence>
<evidence type="ECO:0000256" key="1">
    <source>
        <dbReference type="ARBA" id="ARBA00022737"/>
    </source>
</evidence>
<reference evidence="7 8" key="1">
    <citation type="submission" date="2019-07" db="EMBL/GenBank/DDBJ databases">
        <title>Whole genome shotgun sequence of Brevifollis gellanilyticus NBRC 108608.</title>
        <authorList>
            <person name="Hosoyama A."/>
            <person name="Uohara A."/>
            <person name="Ohji S."/>
            <person name="Ichikawa N."/>
        </authorList>
    </citation>
    <scope>NUCLEOTIDE SEQUENCE [LARGE SCALE GENOMIC DNA]</scope>
    <source>
        <strain evidence="7 8">NBRC 108608</strain>
    </source>
</reference>
<comment type="caution">
    <text evidence="7">The sequence shown here is derived from an EMBL/GenBank/DDBJ whole genome shotgun (WGS) entry which is preliminary data.</text>
</comment>
<dbReference type="InterPro" id="IPR051685">
    <property type="entry name" value="Ycf3/AcsC/BcsC/TPR_MFPF"/>
</dbReference>
<protein>
    <recommendedName>
        <fullName evidence="6">Ancillary SecYEG translocon subunit/Cell division coordinator CpoB TPR domain-containing protein</fullName>
    </recommendedName>
</protein>
<dbReference type="PANTHER" id="PTHR44943">
    <property type="entry name" value="CELLULOSE SYNTHASE OPERON PROTEIN C"/>
    <property type="match status" value="1"/>
</dbReference>
<dbReference type="SUPFAM" id="SSF48452">
    <property type="entry name" value="TPR-like"/>
    <property type="match status" value="4"/>
</dbReference>
<feature type="chain" id="PRO_5021783167" description="Ancillary SecYEG translocon subunit/Cell division coordinator CpoB TPR domain-containing protein" evidence="5">
    <location>
        <begin position="22"/>
        <end position="997"/>
    </location>
</feature>
<name>A0A512MGC8_9BACT</name>
<dbReference type="SMART" id="SM00028">
    <property type="entry name" value="TPR"/>
    <property type="match status" value="10"/>
</dbReference>
<dbReference type="Proteomes" id="UP000321577">
    <property type="component" value="Unassembled WGS sequence"/>
</dbReference>
<feature type="region of interest" description="Disordered" evidence="4">
    <location>
        <begin position="675"/>
        <end position="694"/>
    </location>
</feature>
<evidence type="ECO:0000256" key="5">
    <source>
        <dbReference type="SAM" id="SignalP"/>
    </source>
</evidence>